<dbReference type="GO" id="GO:0016192">
    <property type="term" value="P:vesicle-mediated transport"/>
    <property type="evidence" value="ECO:0007669"/>
    <property type="project" value="TreeGrafter"/>
</dbReference>
<comment type="function">
    <text evidence="1">May be involved in both secretory and endocytic intracellular trafficking in the endosomal/prevacuolar compartments.</text>
</comment>
<dbReference type="Pfam" id="PF03208">
    <property type="entry name" value="PRA1"/>
    <property type="match status" value="1"/>
</dbReference>
<comment type="caution">
    <text evidence="9">The sequence shown here is derived from an EMBL/GenBank/DDBJ whole genome shotgun (WGS) entry which is preliminary data.</text>
</comment>
<name>A0AA88XJA4_9ASTE</name>
<keyword evidence="6 8" id="KW-0472">Membrane</keyword>
<keyword evidence="5 8" id="KW-1133">Transmembrane helix</keyword>
<evidence type="ECO:0000256" key="5">
    <source>
        <dbReference type="ARBA" id="ARBA00022989"/>
    </source>
</evidence>
<dbReference type="InterPro" id="IPR004895">
    <property type="entry name" value="Prenylated_rab_accept_PRA1"/>
</dbReference>
<feature type="transmembrane region" description="Helical" evidence="8">
    <location>
        <begin position="178"/>
        <end position="211"/>
    </location>
</feature>
<keyword evidence="4 8" id="KW-0812">Transmembrane</keyword>
<protein>
    <recommendedName>
        <fullName evidence="11">PRA1 family protein</fullName>
    </recommendedName>
</protein>
<accession>A0AA88XJA4</accession>
<feature type="region of interest" description="Disordered" evidence="7">
    <location>
        <begin position="1"/>
        <end position="58"/>
    </location>
</feature>
<evidence type="ECO:0008006" key="11">
    <source>
        <dbReference type="Google" id="ProtNLM"/>
    </source>
</evidence>
<reference evidence="9" key="1">
    <citation type="submission" date="2022-12" db="EMBL/GenBank/DDBJ databases">
        <title>Draft genome assemblies for two species of Escallonia (Escalloniales).</title>
        <authorList>
            <person name="Chanderbali A."/>
            <person name="Dervinis C."/>
            <person name="Anghel I."/>
            <person name="Soltis D."/>
            <person name="Soltis P."/>
            <person name="Zapata F."/>
        </authorList>
    </citation>
    <scope>NUCLEOTIDE SEQUENCE</scope>
    <source>
        <strain evidence="9">UCBG64.0493</strain>
        <tissue evidence="9">Leaf</tissue>
    </source>
</reference>
<organism evidence="9 10">
    <name type="scientific">Escallonia herrerae</name>
    <dbReference type="NCBI Taxonomy" id="1293975"/>
    <lineage>
        <taxon>Eukaryota</taxon>
        <taxon>Viridiplantae</taxon>
        <taxon>Streptophyta</taxon>
        <taxon>Embryophyta</taxon>
        <taxon>Tracheophyta</taxon>
        <taxon>Spermatophyta</taxon>
        <taxon>Magnoliopsida</taxon>
        <taxon>eudicotyledons</taxon>
        <taxon>Gunneridae</taxon>
        <taxon>Pentapetalae</taxon>
        <taxon>asterids</taxon>
        <taxon>campanulids</taxon>
        <taxon>Escalloniales</taxon>
        <taxon>Escalloniaceae</taxon>
        <taxon>Escallonia</taxon>
    </lineage>
</organism>
<comment type="subcellular location">
    <subcellularLocation>
        <location evidence="2">Membrane</location>
        <topology evidence="2">Multi-pass membrane protein</topology>
    </subcellularLocation>
</comment>
<dbReference type="GO" id="GO:0016020">
    <property type="term" value="C:membrane"/>
    <property type="evidence" value="ECO:0007669"/>
    <property type="project" value="UniProtKB-SubCell"/>
</dbReference>
<comment type="similarity">
    <text evidence="3">Belongs to the PRA1 family.</text>
</comment>
<dbReference type="GO" id="GO:0005794">
    <property type="term" value="C:Golgi apparatus"/>
    <property type="evidence" value="ECO:0007669"/>
    <property type="project" value="TreeGrafter"/>
</dbReference>
<evidence type="ECO:0000256" key="4">
    <source>
        <dbReference type="ARBA" id="ARBA00022692"/>
    </source>
</evidence>
<evidence type="ECO:0000313" key="10">
    <source>
        <dbReference type="Proteomes" id="UP001188597"/>
    </source>
</evidence>
<evidence type="ECO:0000313" key="9">
    <source>
        <dbReference type="EMBL" id="KAK3043480.1"/>
    </source>
</evidence>
<evidence type="ECO:0000256" key="8">
    <source>
        <dbReference type="SAM" id="Phobius"/>
    </source>
</evidence>
<dbReference type="PANTHER" id="PTHR19317">
    <property type="entry name" value="PRENYLATED RAB ACCEPTOR 1-RELATED"/>
    <property type="match status" value="1"/>
</dbReference>
<sequence length="620" mass="69726">MSKTRLHRSTTHQFLRSHHPNPSKDNSCINMIRRNAESHKKPDPNPNPHSIHCTNHHTSNVIDDSDTGLHHRHRPTSHHHRPNPPFFGRHSPPLGLPPLPICPLPPPSLTEASLHLRLNLHHFRLNYTLLLLAAVLLSLLGHPLSLFVSFLTVLLWLYLYLFRDDELVVFNYTLDDRVVFVGLIVVTLFALMLTGVWVNVLLALLIGGAVIGLHAALRIPEDFDDQESPFGALLGVVDSSRGSYGRNSNNFPGNGGHFTEEDHKTQRKLKTNHSSKLQDKSPPILLQPFGSMSPPIPFLLSDFSSHRSDKCSEVGHAIPIYNSRVSLQFSHSYFQFLVSTITSLWPLVVATELQDVLMYVQNEHGCGAATQQFAGPTTAWAGTLNPSGATAFFRLPLCIFVGLTGTDGAHFGPFFTLLSIPWIFDLYSCSLPWALGIYTSNSFTPEGAGLEINPSELDLLDFVAPAASIRQFKGSHKSVIPSNSFPLFSVYGVTRALRMVFRYVDWALIRKFVKLNKHRQRHEQMNKRYHGSIFTMTAPHHLQVFTYYGSLASKMYQYPNKAQNMHVESDGEFLISLLTKSRFIVWESKASNAQAKIPRWSEVYDIIQVQPMLILADTLQ</sequence>
<dbReference type="AlphaFoldDB" id="A0AA88XJA4"/>
<evidence type="ECO:0000256" key="2">
    <source>
        <dbReference type="ARBA" id="ARBA00004141"/>
    </source>
</evidence>
<evidence type="ECO:0000256" key="3">
    <source>
        <dbReference type="ARBA" id="ARBA00006483"/>
    </source>
</evidence>
<feature type="compositionally biased region" description="Basic residues" evidence="7">
    <location>
        <begin position="1"/>
        <end position="21"/>
    </location>
</feature>
<feature type="compositionally biased region" description="Basic and acidic residues" evidence="7">
    <location>
        <begin position="34"/>
        <end position="43"/>
    </location>
</feature>
<dbReference type="GO" id="GO:0005783">
    <property type="term" value="C:endoplasmic reticulum"/>
    <property type="evidence" value="ECO:0007669"/>
    <property type="project" value="TreeGrafter"/>
</dbReference>
<evidence type="ECO:0000256" key="7">
    <source>
        <dbReference type="SAM" id="MobiDB-lite"/>
    </source>
</evidence>
<gene>
    <name evidence="9" type="ORF">RJ639_002059</name>
</gene>
<dbReference type="EMBL" id="JAVXUP010000006">
    <property type="protein sequence ID" value="KAK3043480.1"/>
    <property type="molecule type" value="Genomic_DNA"/>
</dbReference>
<dbReference type="PANTHER" id="PTHR19317:SF84">
    <property type="entry name" value="PRA1 FAMILY PROTEIN"/>
    <property type="match status" value="1"/>
</dbReference>
<dbReference type="Proteomes" id="UP001188597">
    <property type="component" value="Unassembled WGS sequence"/>
</dbReference>
<keyword evidence="10" id="KW-1185">Reference proteome</keyword>
<evidence type="ECO:0000256" key="1">
    <source>
        <dbReference type="ARBA" id="ARBA00002501"/>
    </source>
</evidence>
<feature type="transmembrane region" description="Helical" evidence="8">
    <location>
        <begin position="127"/>
        <end position="158"/>
    </location>
</feature>
<evidence type="ECO:0000256" key="6">
    <source>
        <dbReference type="ARBA" id="ARBA00023136"/>
    </source>
</evidence>
<proteinExistence type="inferred from homology"/>